<name>A0A9K3DAD2_9EUKA</name>
<feature type="non-terminal residue" evidence="1">
    <location>
        <position position="1"/>
    </location>
</feature>
<organism evidence="1 2">
    <name type="scientific">Kipferlia bialata</name>
    <dbReference type="NCBI Taxonomy" id="797122"/>
    <lineage>
        <taxon>Eukaryota</taxon>
        <taxon>Metamonada</taxon>
        <taxon>Carpediemonas-like organisms</taxon>
        <taxon>Kipferlia</taxon>
    </lineage>
</organism>
<dbReference type="InterPro" id="IPR027417">
    <property type="entry name" value="P-loop_NTPase"/>
</dbReference>
<reference evidence="1 2" key="1">
    <citation type="journal article" date="2018" name="PLoS ONE">
        <title>The draft genome of Kipferlia bialata reveals reductive genome evolution in fornicate parasites.</title>
        <authorList>
            <person name="Tanifuji G."/>
            <person name="Takabayashi S."/>
            <person name="Kume K."/>
            <person name="Takagi M."/>
            <person name="Nakayama T."/>
            <person name="Kamikawa R."/>
            <person name="Inagaki Y."/>
            <person name="Hashimoto T."/>
        </authorList>
    </citation>
    <scope>NUCLEOTIDE SEQUENCE [LARGE SCALE GENOMIC DNA]</scope>
    <source>
        <strain evidence="1">NY0173</strain>
    </source>
</reference>
<sequence length="63" mass="6935">FEEEVSSIIRALPKQRQTALFSATLSPRVSELARLSMKASETVYVNSADQSSATVQVCKYSSH</sequence>
<comment type="caution">
    <text evidence="1">The sequence shown here is derived from an EMBL/GenBank/DDBJ whole genome shotgun (WGS) entry which is preliminary data.</text>
</comment>
<gene>
    <name evidence="1" type="ORF">KIPB_015312</name>
</gene>
<protein>
    <recommendedName>
        <fullName evidence="3">Helicase ATP-binding domain-containing protein</fullName>
    </recommendedName>
</protein>
<evidence type="ECO:0008006" key="3">
    <source>
        <dbReference type="Google" id="ProtNLM"/>
    </source>
</evidence>
<dbReference type="OrthoDB" id="1745760at2759"/>
<dbReference type="Gene3D" id="3.40.50.300">
    <property type="entry name" value="P-loop containing nucleotide triphosphate hydrolases"/>
    <property type="match status" value="1"/>
</dbReference>
<dbReference type="Proteomes" id="UP000265618">
    <property type="component" value="Unassembled WGS sequence"/>
</dbReference>
<evidence type="ECO:0000313" key="2">
    <source>
        <dbReference type="Proteomes" id="UP000265618"/>
    </source>
</evidence>
<proteinExistence type="predicted"/>
<evidence type="ECO:0000313" key="1">
    <source>
        <dbReference type="EMBL" id="GIQ91869.1"/>
    </source>
</evidence>
<dbReference type="SUPFAM" id="SSF52540">
    <property type="entry name" value="P-loop containing nucleoside triphosphate hydrolases"/>
    <property type="match status" value="1"/>
</dbReference>
<dbReference type="EMBL" id="BDIP01008489">
    <property type="protein sequence ID" value="GIQ91869.1"/>
    <property type="molecule type" value="Genomic_DNA"/>
</dbReference>
<keyword evidence="2" id="KW-1185">Reference proteome</keyword>
<dbReference type="AlphaFoldDB" id="A0A9K3DAD2"/>
<accession>A0A9K3DAD2</accession>